<evidence type="ECO:0000313" key="2">
    <source>
        <dbReference type="Proteomes" id="UP000677611"/>
    </source>
</evidence>
<name>A0ABS3NTM8_9BACI</name>
<keyword evidence="2" id="KW-1185">Reference proteome</keyword>
<dbReference type="GO" id="GO:0004519">
    <property type="term" value="F:endonuclease activity"/>
    <property type="evidence" value="ECO:0007669"/>
    <property type="project" value="UniProtKB-KW"/>
</dbReference>
<dbReference type="InterPro" id="IPR032869">
    <property type="entry name" value="WHH_dom_containing"/>
</dbReference>
<dbReference type="Proteomes" id="UP000677611">
    <property type="component" value="Unassembled WGS sequence"/>
</dbReference>
<reference evidence="1 2" key="1">
    <citation type="submission" date="2021-03" db="EMBL/GenBank/DDBJ databases">
        <title>Identification of novel Bacillus strains.</title>
        <authorList>
            <person name="Xiao Z."/>
            <person name="Li Y."/>
            <person name="Shen J."/>
        </authorList>
    </citation>
    <scope>NUCLEOTIDE SEQUENCE [LARGE SCALE GENOMIC DNA]</scope>
    <source>
        <strain evidence="1 2">SY8</strain>
    </source>
</reference>
<dbReference type="EMBL" id="JAGDQJ010000006">
    <property type="protein sequence ID" value="MBO1624215.1"/>
    <property type="molecule type" value="Genomic_DNA"/>
</dbReference>
<keyword evidence="1" id="KW-0255">Endonuclease</keyword>
<dbReference type="Pfam" id="PF14414">
    <property type="entry name" value="WHH"/>
    <property type="match status" value="1"/>
</dbReference>
<proteinExistence type="predicted"/>
<keyword evidence="1" id="KW-0378">Hydrolase</keyword>
<sequence length="50" mass="5824">MQALKRGDNPRGYTWQHHQETGRMQLVDFQIHHDTGHTGGYKIFGKDSDK</sequence>
<gene>
    <name evidence="1" type="ORF">J4P90_02960</name>
</gene>
<protein>
    <submittedName>
        <fullName evidence="1">HNH endonuclease</fullName>
    </submittedName>
</protein>
<organism evidence="1 2">
    <name type="scientific">Bacillus arachidis</name>
    <dbReference type="NCBI Taxonomy" id="2819290"/>
    <lineage>
        <taxon>Bacteria</taxon>
        <taxon>Bacillati</taxon>
        <taxon>Bacillota</taxon>
        <taxon>Bacilli</taxon>
        <taxon>Bacillales</taxon>
        <taxon>Bacillaceae</taxon>
        <taxon>Bacillus</taxon>
    </lineage>
</organism>
<keyword evidence="1" id="KW-0540">Nuclease</keyword>
<accession>A0ABS3NTM8</accession>
<evidence type="ECO:0000313" key="1">
    <source>
        <dbReference type="EMBL" id="MBO1624215.1"/>
    </source>
</evidence>
<comment type="caution">
    <text evidence="1">The sequence shown here is derived from an EMBL/GenBank/DDBJ whole genome shotgun (WGS) entry which is preliminary data.</text>
</comment>